<dbReference type="AlphaFoldDB" id="A0A9N8DPL2"/>
<keyword evidence="2" id="KW-0433">Leucine-rich repeat</keyword>
<reference evidence="7" key="1">
    <citation type="submission" date="2020-06" db="EMBL/GenBank/DDBJ databases">
        <authorList>
            <consortium name="Plant Systems Biology data submission"/>
        </authorList>
    </citation>
    <scope>NUCLEOTIDE SEQUENCE</scope>
    <source>
        <strain evidence="7">D6</strain>
    </source>
</reference>
<dbReference type="OrthoDB" id="67933at2759"/>
<dbReference type="FunFam" id="3.80.10.10:FF:000041">
    <property type="entry name" value="LRR receptor-like serine/threonine-protein kinase ERECTA"/>
    <property type="match status" value="2"/>
</dbReference>
<organism evidence="7 8">
    <name type="scientific">Seminavis robusta</name>
    <dbReference type="NCBI Taxonomy" id="568900"/>
    <lineage>
        <taxon>Eukaryota</taxon>
        <taxon>Sar</taxon>
        <taxon>Stramenopiles</taxon>
        <taxon>Ochrophyta</taxon>
        <taxon>Bacillariophyta</taxon>
        <taxon>Bacillariophyceae</taxon>
        <taxon>Bacillariophycidae</taxon>
        <taxon>Naviculales</taxon>
        <taxon>Naviculaceae</taxon>
        <taxon>Seminavis</taxon>
    </lineage>
</organism>
<dbReference type="Gene3D" id="3.80.10.10">
    <property type="entry name" value="Ribonuclease Inhibitor"/>
    <property type="match status" value="3"/>
</dbReference>
<evidence type="ECO:0000256" key="2">
    <source>
        <dbReference type="ARBA" id="ARBA00022614"/>
    </source>
</evidence>
<dbReference type="SUPFAM" id="SSF52058">
    <property type="entry name" value="L domain-like"/>
    <property type="match status" value="1"/>
</dbReference>
<feature type="transmembrane region" description="Helical" evidence="5">
    <location>
        <begin position="187"/>
        <end position="212"/>
    </location>
</feature>
<keyword evidence="8" id="KW-1185">Reference proteome</keyword>
<evidence type="ECO:0000256" key="3">
    <source>
        <dbReference type="ARBA" id="ARBA00022737"/>
    </source>
</evidence>
<keyword evidence="7" id="KW-0418">Kinase</keyword>
<dbReference type="InterPro" id="IPR051848">
    <property type="entry name" value="PGIP"/>
</dbReference>
<keyword evidence="5" id="KW-0472">Membrane</keyword>
<dbReference type="InterPro" id="IPR055414">
    <property type="entry name" value="LRR_R13L4/SHOC2-like"/>
</dbReference>
<evidence type="ECO:0000256" key="4">
    <source>
        <dbReference type="SAM" id="MobiDB-lite"/>
    </source>
</evidence>
<name>A0A9N8DPL2_9STRA</name>
<dbReference type="EMBL" id="CAICTM010000265">
    <property type="protein sequence ID" value="CAB9506422.1"/>
    <property type="molecule type" value="Genomic_DNA"/>
</dbReference>
<proteinExistence type="predicted"/>
<protein>
    <submittedName>
        <fullName evidence="7">LRR receptor-like serine threonine-protein kinase</fullName>
    </submittedName>
</protein>
<accession>A0A9N8DPL2</accession>
<keyword evidence="7" id="KW-0675">Receptor</keyword>
<evidence type="ECO:0000313" key="7">
    <source>
        <dbReference type="EMBL" id="CAB9506422.1"/>
    </source>
</evidence>
<feature type="domain" description="Disease resistance R13L4/SHOC-2-like LRR" evidence="6">
    <location>
        <begin position="525"/>
        <end position="610"/>
    </location>
</feature>
<feature type="compositionally biased region" description="Polar residues" evidence="4">
    <location>
        <begin position="79"/>
        <end position="88"/>
    </location>
</feature>
<dbReference type="InterPro" id="IPR032675">
    <property type="entry name" value="LRR_dom_sf"/>
</dbReference>
<dbReference type="GO" id="GO:0016301">
    <property type="term" value="F:kinase activity"/>
    <property type="evidence" value="ECO:0007669"/>
    <property type="project" value="UniProtKB-KW"/>
</dbReference>
<feature type="region of interest" description="Disordered" evidence="4">
    <location>
        <begin position="66"/>
        <end position="88"/>
    </location>
</feature>
<evidence type="ECO:0000259" key="6">
    <source>
        <dbReference type="Pfam" id="PF23598"/>
    </source>
</evidence>
<keyword evidence="5" id="KW-0812">Transmembrane</keyword>
<evidence type="ECO:0000256" key="5">
    <source>
        <dbReference type="SAM" id="Phobius"/>
    </source>
</evidence>
<evidence type="ECO:0000313" key="8">
    <source>
        <dbReference type="Proteomes" id="UP001153069"/>
    </source>
</evidence>
<dbReference type="Proteomes" id="UP001153069">
    <property type="component" value="Unassembled WGS sequence"/>
</dbReference>
<gene>
    <name evidence="7" type="ORF">SEMRO_266_G103160.1</name>
</gene>
<dbReference type="PANTHER" id="PTHR48059">
    <property type="entry name" value="POLYGALACTURONASE INHIBITOR 1"/>
    <property type="match status" value="1"/>
</dbReference>
<sequence>MSDNSLAYAKVVLELTSNDPLQVLTLEDAQEKGSVELIELSNQSSQLNTPATENYDTLASIGKLNIPTTTTTGTGTGTQEAQEASSTEGTQNLLLAVGLRLIPETIQEEKPHLHLPEDRQVTFPGAFAVEGRSAGQDDNILEHSAQATINAIVSHVMRENDEDANLLDHTGQAQSNKRSQQWCRQRLCLALSLEVNVVLVAVISVLLIFVLVSSGGHNNNNNNNDPLIRQENDVIQIPGTLQGTTPTRAPTTVLESLNLPEYTIMAMQNHRSPQFEAYEWLAYNINNASSTLHIPKWRLIQRFALATIYYSTRGDHWVKHQGWLDWASDECNWAQPQIGLKKRLSPEQSCNEMGKIKAFTFTTPNNMDGTIPPEISLLGGSLESFTLIRQFRLRGTIPSELGLLTKLTKLILISTSIIGTIPTEFGRLKSLQNLQLESLPIRGHIPSEIGNLRNLSTLMLVKVDVAGSVPSEILQLPGLEALRIDECPGLNSEYVLQDTIGNLQQMKLLFLSSQNSGMEISIPPEIGTLTQLRYLHLINWNIHGTIPGEVGKLENLAMLELDGNSISGTLPQRLLKLTNLIYLHLGSNKLKGKLPPSLFSQLTNLRFLSFSDNIFSGSIPTEVGLLSSLETLELHNTNLLGTLPAEVLALGNLTSLVLKNTSLSGSIPAVLCDKMYQKTWNCLGGPGCKQLPVKTSTTACHGTSLCGCDCGPCP</sequence>
<dbReference type="Pfam" id="PF23598">
    <property type="entry name" value="LRR_14"/>
    <property type="match status" value="1"/>
</dbReference>
<keyword evidence="3" id="KW-0677">Repeat</keyword>
<comment type="subcellular location">
    <subcellularLocation>
        <location evidence="1">Cell envelope</location>
    </subcellularLocation>
</comment>
<keyword evidence="5" id="KW-1133">Transmembrane helix</keyword>
<evidence type="ECO:0000256" key="1">
    <source>
        <dbReference type="ARBA" id="ARBA00004196"/>
    </source>
</evidence>
<dbReference type="PANTHER" id="PTHR48059:SF30">
    <property type="entry name" value="OS06G0587000 PROTEIN"/>
    <property type="match status" value="1"/>
</dbReference>
<keyword evidence="7" id="KW-0808">Transferase</keyword>
<comment type="caution">
    <text evidence="7">The sequence shown here is derived from an EMBL/GenBank/DDBJ whole genome shotgun (WGS) entry which is preliminary data.</text>
</comment>